<reference evidence="1 2" key="2">
    <citation type="submission" date="2018-11" db="EMBL/GenBank/DDBJ databases">
        <authorList>
            <consortium name="Pathogen Informatics"/>
        </authorList>
    </citation>
    <scope>NUCLEOTIDE SEQUENCE [LARGE SCALE GENOMIC DNA]</scope>
</reference>
<sequence>MRNDNYERLIEASFVMSFTSKPDDWIRKAKMNNFSMFLAVLDVASYDGLLSDILKTENSDHLTALKNEFRKYFPESSDNGFHPFRNSFETSVQIVFDDIRDEDLEL</sequence>
<protein>
    <submittedName>
        <fullName evidence="3">DUF4303 domain-containing protein</fullName>
    </submittedName>
</protein>
<evidence type="ECO:0000313" key="3">
    <source>
        <dbReference type="WBParaSite" id="ASIM_0001647901-mRNA-1"/>
    </source>
</evidence>
<dbReference type="OrthoDB" id="1101576at2759"/>
<organism evidence="3">
    <name type="scientific">Anisakis simplex</name>
    <name type="common">Herring worm</name>
    <dbReference type="NCBI Taxonomy" id="6269"/>
    <lineage>
        <taxon>Eukaryota</taxon>
        <taxon>Metazoa</taxon>
        <taxon>Ecdysozoa</taxon>
        <taxon>Nematoda</taxon>
        <taxon>Chromadorea</taxon>
        <taxon>Rhabditida</taxon>
        <taxon>Spirurina</taxon>
        <taxon>Ascaridomorpha</taxon>
        <taxon>Ascaridoidea</taxon>
        <taxon>Anisakidae</taxon>
        <taxon>Anisakis</taxon>
        <taxon>Anisakis simplex complex</taxon>
    </lineage>
</organism>
<dbReference type="AlphaFoldDB" id="A0A0M3K688"/>
<gene>
    <name evidence="1" type="ORF">ASIM_LOCUS15886</name>
</gene>
<accession>A0A0M3K688</accession>
<proteinExistence type="predicted"/>
<name>A0A0M3K688_ANISI</name>
<dbReference type="Proteomes" id="UP000267096">
    <property type="component" value="Unassembled WGS sequence"/>
</dbReference>
<dbReference type="EMBL" id="UYRR01032635">
    <property type="protein sequence ID" value="VDK56284.1"/>
    <property type="molecule type" value="Genomic_DNA"/>
</dbReference>
<dbReference type="WBParaSite" id="ASIM_0001647901-mRNA-1">
    <property type="protein sequence ID" value="ASIM_0001647901-mRNA-1"/>
    <property type="gene ID" value="ASIM_0001647901"/>
</dbReference>
<reference evidence="3" key="1">
    <citation type="submission" date="2017-02" db="UniProtKB">
        <authorList>
            <consortium name="WormBaseParasite"/>
        </authorList>
    </citation>
    <scope>IDENTIFICATION</scope>
</reference>
<evidence type="ECO:0000313" key="2">
    <source>
        <dbReference type="Proteomes" id="UP000267096"/>
    </source>
</evidence>
<evidence type="ECO:0000313" key="1">
    <source>
        <dbReference type="EMBL" id="VDK56284.1"/>
    </source>
</evidence>
<keyword evidence="2" id="KW-1185">Reference proteome</keyword>